<sequence length="358" mass="39972">MIKRALKLFIALAGMPVGYLIYFLISQLMQEFKIKSQLFLNYSIGIAIFFVLLFGIIFYIISPFLLKRAQKIANYIQKEVLLIPSNELITGVIGFIVAMIIAYFVTKPLDMLPYVGVPISIAVYIFLGYIGINVGRIKKDEAILFLQNIKMPKEKASKKSSGAPNKILDTSVIIDGRIAEILSTDFIDGKIIIPTFVLHELQHIADSTDDLRRAKGRRGLDILNKIQNNPKIIVEINDSRLDDADEVDIKLIKLAKDIRGAVVTNDYNLNKVAKIHGVKVLNINDLSNAVKPRMVAGEKMIVQVLKEGKENQQGIAYLDDGTMIVIENGKKYIGYDVNVEVTSVLQTSAGRMIFAKVL</sequence>
<keyword evidence="4" id="KW-0460">Magnesium</keyword>
<feature type="domain" description="TRAM" evidence="6">
    <location>
        <begin position="293"/>
        <end position="358"/>
    </location>
</feature>
<proteinExistence type="predicted"/>
<dbReference type="PANTHER" id="PTHR11603:SF147">
    <property type="entry name" value="MEMBRANE PROTEIN"/>
    <property type="match status" value="1"/>
</dbReference>
<organism evidence="7 8">
    <name type="scientific">Criibacterium bergeronii</name>
    <dbReference type="NCBI Taxonomy" id="1871336"/>
    <lineage>
        <taxon>Bacteria</taxon>
        <taxon>Bacillati</taxon>
        <taxon>Bacillota</taxon>
        <taxon>Clostridia</taxon>
        <taxon>Peptostreptococcales</taxon>
        <taxon>Filifactoraceae</taxon>
        <taxon>Criibacterium</taxon>
    </lineage>
</organism>
<evidence type="ECO:0000256" key="2">
    <source>
        <dbReference type="ARBA" id="ARBA00022722"/>
    </source>
</evidence>
<protein>
    <submittedName>
        <fullName evidence="7">TRAM domain-containing protein</fullName>
    </submittedName>
</protein>
<feature type="transmembrane region" description="Helical" evidence="5">
    <location>
        <begin position="87"/>
        <end position="105"/>
    </location>
</feature>
<gene>
    <name evidence="7" type="ORF">BBG48_000070</name>
</gene>
<dbReference type="InterPro" id="IPR052041">
    <property type="entry name" value="Nucleic_acid_metab_PIN/TRAM"/>
</dbReference>
<dbReference type="Pfam" id="PF01850">
    <property type="entry name" value="PIN"/>
    <property type="match status" value="1"/>
</dbReference>
<keyword evidence="8" id="KW-1185">Reference proteome</keyword>
<dbReference type="InterPro" id="IPR002716">
    <property type="entry name" value="PIN_dom"/>
</dbReference>
<comment type="cofactor">
    <cofactor evidence="1">
        <name>Mg(2+)</name>
        <dbReference type="ChEBI" id="CHEBI:18420"/>
    </cofactor>
</comment>
<dbReference type="GO" id="GO:0016787">
    <property type="term" value="F:hydrolase activity"/>
    <property type="evidence" value="ECO:0007669"/>
    <property type="project" value="UniProtKB-KW"/>
</dbReference>
<dbReference type="Gene3D" id="3.40.50.1010">
    <property type="entry name" value="5'-nuclease"/>
    <property type="match status" value="1"/>
</dbReference>
<dbReference type="InterPro" id="IPR002792">
    <property type="entry name" value="TRAM_dom"/>
</dbReference>
<dbReference type="STRING" id="1871336.BBG48_00370"/>
<evidence type="ECO:0000259" key="6">
    <source>
        <dbReference type="PROSITE" id="PS50926"/>
    </source>
</evidence>
<dbReference type="InterPro" id="IPR029060">
    <property type="entry name" value="PIN-like_dom_sf"/>
</dbReference>
<dbReference type="Proteomes" id="UP000093352">
    <property type="component" value="Unassembled WGS sequence"/>
</dbReference>
<dbReference type="PROSITE" id="PS50926">
    <property type="entry name" value="TRAM"/>
    <property type="match status" value="1"/>
</dbReference>
<keyword evidence="5" id="KW-0472">Membrane</keyword>
<comment type="caution">
    <text evidence="7">The sequence shown here is derived from an EMBL/GenBank/DDBJ whole genome shotgun (WGS) entry which is preliminary data.</text>
</comment>
<accession>A0A371INT0</accession>
<dbReference type="SUPFAM" id="SSF88723">
    <property type="entry name" value="PIN domain-like"/>
    <property type="match status" value="1"/>
</dbReference>
<dbReference type="PANTHER" id="PTHR11603">
    <property type="entry name" value="AAA FAMILY ATPASE"/>
    <property type="match status" value="1"/>
</dbReference>
<evidence type="ECO:0000256" key="1">
    <source>
        <dbReference type="ARBA" id="ARBA00001946"/>
    </source>
</evidence>
<evidence type="ECO:0000256" key="4">
    <source>
        <dbReference type="ARBA" id="ARBA00022842"/>
    </source>
</evidence>
<dbReference type="EMBL" id="MBEW02000001">
    <property type="protein sequence ID" value="RDY22151.1"/>
    <property type="molecule type" value="Genomic_DNA"/>
</dbReference>
<dbReference type="AlphaFoldDB" id="A0A371INT0"/>
<evidence type="ECO:0000256" key="3">
    <source>
        <dbReference type="ARBA" id="ARBA00022801"/>
    </source>
</evidence>
<evidence type="ECO:0000313" key="8">
    <source>
        <dbReference type="Proteomes" id="UP000093352"/>
    </source>
</evidence>
<feature type="transmembrane region" description="Helical" evidence="5">
    <location>
        <begin position="45"/>
        <end position="66"/>
    </location>
</feature>
<feature type="transmembrane region" description="Helical" evidence="5">
    <location>
        <begin position="111"/>
        <end position="132"/>
    </location>
</feature>
<keyword evidence="5" id="KW-0812">Transmembrane</keyword>
<feature type="transmembrane region" description="Helical" evidence="5">
    <location>
        <begin position="5"/>
        <end position="25"/>
    </location>
</feature>
<keyword evidence="5" id="KW-1133">Transmembrane helix</keyword>
<evidence type="ECO:0000313" key="7">
    <source>
        <dbReference type="EMBL" id="RDY22151.1"/>
    </source>
</evidence>
<name>A0A371INT0_9FIRM</name>
<dbReference type="Pfam" id="PF01938">
    <property type="entry name" value="TRAM"/>
    <property type="match status" value="1"/>
</dbReference>
<keyword evidence="2" id="KW-0540">Nuclease</keyword>
<reference evidence="7 8" key="1">
    <citation type="journal article" date="2016" name="Genome Announc.">
        <title>Draft Genome Sequence of Criibacterium bergeronii gen. nov., sp. nov., Strain CCRI-22567T, Isolated from a Vaginal Sample from a Woman with Bacterial Vaginosis.</title>
        <authorList>
            <person name="Maheux A.F."/>
            <person name="Berube E."/>
            <person name="Boudreau D.K."/>
            <person name="Raymond F."/>
            <person name="Corbeil J."/>
            <person name="Roy P.H."/>
            <person name="Boissinot M."/>
            <person name="Omar R.F."/>
        </authorList>
    </citation>
    <scope>NUCLEOTIDE SEQUENCE [LARGE SCALE GENOMIC DNA]</scope>
    <source>
        <strain evidence="7 8">CCRI-22567</strain>
    </source>
</reference>
<evidence type="ECO:0000256" key="5">
    <source>
        <dbReference type="SAM" id="Phobius"/>
    </source>
</evidence>
<keyword evidence="3" id="KW-0378">Hydrolase</keyword>
<dbReference type="CDD" id="cd09877">
    <property type="entry name" value="PIN_YacL-like"/>
    <property type="match status" value="1"/>
</dbReference>
<dbReference type="GO" id="GO:0004518">
    <property type="term" value="F:nuclease activity"/>
    <property type="evidence" value="ECO:0007669"/>
    <property type="project" value="UniProtKB-KW"/>
</dbReference>
<dbReference type="SMART" id="SM00670">
    <property type="entry name" value="PINc"/>
    <property type="match status" value="1"/>
</dbReference>